<proteinExistence type="predicted"/>
<feature type="domain" description="Fibronectin type-III" evidence="3">
    <location>
        <begin position="55"/>
        <end position="138"/>
    </location>
</feature>
<dbReference type="GO" id="GO:0004565">
    <property type="term" value="F:beta-galactosidase activity"/>
    <property type="evidence" value="ECO:0007669"/>
    <property type="project" value="InterPro"/>
</dbReference>
<dbReference type="InterPro" id="IPR036116">
    <property type="entry name" value="FN3_sf"/>
</dbReference>
<dbReference type="Gene3D" id="3.20.20.80">
    <property type="entry name" value="Glycosidases"/>
    <property type="match status" value="1"/>
</dbReference>
<accession>A0A5S5BSP8</accession>
<dbReference type="SUPFAM" id="SSF49265">
    <property type="entry name" value="Fibronectin type III"/>
    <property type="match status" value="1"/>
</dbReference>
<dbReference type="GO" id="GO:0009341">
    <property type="term" value="C:beta-galactosidase complex"/>
    <property type="evidence" value="ECO:0007669"/>
    <property type="project" value="InterPro"/>
</dbReference>
<dbReference type="Gene3D" id="2.60.120.260">
    <property type="entry name" value="Galactose-binding domain-like"/>
    <property type="match status" value="1"/>
</dbReference>
<dbReference type="Pfam" id="PF16116">
    <property type="entry name" value="DUF4832"/>
    <property type="match status" value="1"/>
</dbReference>
<dbReference type="InterPro" id="IPR032267">
    <property type="entry name" value="DUF4832"/>
</dbReference>
<dbReference type="InterPro" id="IPR017853">
    <property type="entry name" value="GH"/>
</dbReference>
<reference evidence="4 5" key="1">
    <citation type="submission" date="2019-07" db="EMBL/GenBank/DDBJ databases">
        <title>Genomic Encyclopedia of Type Strains, Phase III (KMG-III): the genomes of soil and plant-associated and newly described type strains.</title>
        <authorList>
            <person name="Whitman W."/>
        </authorList>
    </citation>
    <scope>NUCLEOTIDE SEQUENCE [LARGE SCALE GENOMIC DNA]</scope>
    <source>
        <strain evidence="4 5">BL24</strain>
    </source>
</reference>
<dbReference type="EMBL" id="VNHS01000012">
    <property type="protein sequence ID" value="TYP70089.1"/>
    <property type="molecule type" value="Genomic_DNA"/>
</dbReference>
<dbReference type="SMART" id="SM00060">
    <property type="entry name" value="FN3"/>
    <property type="match status" value="1"/>
</dbReference>
<gene>
    <name evidence="4" type="ORF">BCM02_11267</name>
</gene>
<keyword evidence="2" id="KW-0326">Glycosidase</keyword>
<comment type="caution">
    <text evidence="4">The sequence shown here is derived from an EMBL/GenBank/DDBJ whole genome shotgun (WGS) entry which is preliminary data.</text>
</comment>
<dbReference type="SUPFAM" id="SSF51445">
    <property type="entry name" value="(Trans)glycosidases"/>
    <property type="match status" value="1"/>
</dbReference>
<organism evidence="4 5">
    <name type="scientific">Paenibacillus methanolicus</name>
    <dbReference type="NCBI Taxonomy" id="582686"/>
    <lineage>
        <taxon>Bacteria</taxon>
        <taxon>Bacillati</taxon>
        <taxon>Bacillota</taxon>
        <taxon>Bacilli</taxon>
        <taxon>Bacillales</taxon>
        <taxon>Paenibacillaceae</taxon>
        <taxon>Paenibacillus</taxon>
    </lineage>
</organism>
<protein>
    <submittedName>
        <fullName evidence="4">Beta-galactosidase-like protein</fullName>
    </submittedName>
</protein>
<dbReference type="InterPro" id="IPR013783">
    <property type="entry name" value="Ig-like_fold"/>
</dbReference>
<dbReference type="Proteomes" id="UP000323257">
    <property type="component" value="Unassembled WGS sequence"/>
</dbReference>
<dbReference type="RefSeq" id="WP_148932449.1">
    <property type="nucleotide sequence ID" value="NZ_VNHS01000012.1"/>
</dbReference>
<dbReference type="Pfam" id="PF00041">
    <property type="entry name" value="fn3"/>
    <property type="match status" value="1"/>
</dbReference>
<dbReference type="PROSITE" id="PS50853">
    <property type="entry name" value="FN3"/>
    <property type="match status" value="1"/>
</dbReference>
<dbReference type="Gene3D" id="2.60.120.380">
    <property type="match status" value="1"/>
</dbReference>
<keyword evidence="1" id="KW-0378">Hydrolase</keyword>
<evidence type="ECO:0000313" key="5">
    <source>
        <dbReference type="Proteomes" id="UP000323257"/>
    </source>
</evidence>
<dbReference type="CDD" id="cd00063">
    <property type="entry name" value="FN3"/>
    <property type="match status" value="1"/>
</dbReference>
<name>A0A5S5BSP8_9BACL</name>
<dbReference type="GO" id="GO:0005975">
    <property type="term" value="P:carbohydrate metabolic process"/>
    <property type="evidence" value="ECO:0007669"/>
    <property type="project" value="InterPro"/>
</dbReference>
<sequence>MRRPRTIAAAMWGTVTLLGLYTAGPWFPPAERAQAATTKPKKPAHEASASAYVLPPSGLRVAATSLASVTLSWSPPPGAGQWTYAVYVNGKQAAATDARHMEVRGLASATSYKFAVAAISEGKQSVLGTAVWGRTDGGDLLTNGGFERDKDADGQADGWSLGSGRYALVASPVSGGRKAFRLTADKLAKGDNIGAYQRVAVTGGKAFALEGSLLPQSLSGARAVLFVDFFDADGKWAGEMSRELTKTAAQYAAVRAEGIVPAKAAYAFVTLRVSATEAGGSGVLLADDVRLRYTDAKMADNGEPNDAAEQAVPLMAGEQVSYLSKPGDEDWYRYTSLRAERVRFGLTVPAGLDYELEARSPHGERLGEGKLGGQSERVDVAVQAGESVFIRIAGAGAGDYGKQSYRLSASSLPAGEFGLIGSPSASGLQGGDVPAVDGVDVWSRGERFVGTAGAEGRTMSVLQSGGRVYVLIRGEQLLPWHTIYLGTDGDAATGYAGRAAAEVGAEFKIEYNRLYAWDSAAQAWLDKGAAYADLGETSAGFSVYLSDVGLPAAKPLLLAYESADGGRIPAAGAARMTSARMGAAAASPDAGESRLYYPKQLFGALTNPFIGWAPSSRGGDYKQPHALVTASIRWRDLEPERGRFDWAGLERKYDFAKWAAVGDRFILRFVMDVPGDDPNHLDIPDWLYRALAEAEGEAGAGIRYKTKEGAGFSPNYGSPLLIEEHARVIRALAKRYDADPRVAFIQIGSLGHYGEFHTALLEEPFPSLGVSDRYVQAYTDAFREKRIGMRKPFPLAAAHRLGLYNDMFGEADATATWLGWAASGWGGIADYVQPAQAQAAKDGSRMPEWWRYNYSGGEFSSNYAPDVYVDEERLLRAAAQIRASHASWIGATALLGMHEKSGLSTQEQAGVHYLQRLMGYRLVIEQASHASVIKRGGSLQLTTAWSNKGAAPFYYPWPVRFALADPSGRLAAGTTVTARTDIRKWMPGDRQTVEARIPVPAALKPGAYTLLAAIVDPDTGKPGVRLSIEGARDDLWHRLDTVEIR</sequence>
<evidence type="ECO:0000259" key="3">
    <source>
        <dbReference type="PROSITE" id="PS50853"/>
    </source>
</evidence>
<keyword evidence="5" id="KW-1185">Reference proteome</keyword>
<dbReference type="Gene3D" id="2.60.40.10">
    <property type="entry name" value="Immunoglobulins"/>
    <property type="match status" value="1"/>
</dbReference>
<evidence type="ECO:0000256" key="2">
    <source>
        <dbReference type="ARBA" id="ARBA00023295"/>
    </source>
</evidence>
<evidence type="ECO:0000256" key="1">
    <source>
        <dbReference type="ARBA" id="ARBA00022801"/>
    </source>
</evidence>
<dbReference type="InterPro" id="IPR013529">
    <property type="entry name" value="Glyco_hydro_42_N"/>
</dbReference>
<dbReference type="InterPro" id="IPR003961">
    <property type="entry name" value="FN3_dom"/>
</dbReference>
<dbReference type="OrthoDB" id="9761426at2"/>
<evidence type="ECO:0000313" key="4">
    <source>
        <dbReference type="EMBL" id="TYP70089.1"/>
    </source>
</evidence>
<dbReference type="Pfam" id="PF02449">
    <property type="entry name" value="Glyco_hydro_42"/>
    <property type="match status" value="1"/>
</dbReference>
<dbReference type="AlphaFoldDB" id="A0A5S5BSP8"/>